<accession>A0A1J5QJH7</accession>
<sequence length="100" mass="10516">MPGLPSTSSDTESPTGCTKQLISVAWMSVPAADMMRPAGTKPASMADRNSASWRAGSASCAASARVTRAWIWAALRSSPLAYFSARTSRLMDCGCMHVSS</sequence>
<protein>
    <submittedName>
        <fullName evidence="1">Uncharacterized protein</fullName>
    </submittedName>
</protein>
<gene>
    <name evidence="1" type="ORF">GALL_345030</name>
</gene>
<dbReference type="AlphaFoldDB" id="A0A1J5QJH7"/>
<name>A0A1J5QJH7_9ZZZZ</name>
<evidence type="ECO:0000313" key="1">
    <source>
        <dbReference type="EMBL" id="OIQ83681.1"/>
    </source>
</evidence>
<dbReference type="EMBL" id="MLJW01000681">
    <property type="protein sequence ID" value="OIQ83681.1"/>
    <property type="molecule type" value="Genomic_DNA"/>
</dbReference>
<comment type="caution">
    <text evidence="1">The sequence shown here is derived from an EMBL/GenBank/DDBJ whole genome shotgun (WGS) entry which is preliminary data.</text>
</comment>
<proteinExistence type="predicted"/>
<organism evidence="1">
    <name type="scientific">mine drainage metagenome</name>
    <dbReference type="NCBI Taxonomy" id="410659"/>
    <lineage>
        <taxon>unclassified sequences</taxon>
        <taxon>metagenomes</taxon>
        <taxon>ecological metagenomes</taxon>
    </lineage>
</organism>
<reference evidence="1" key="1">
    <citation type="submission" date="2016-10" db="EMBL/GenBank/DDBJ databases">
        <title>Sequence of Gallionella enrichment culture.</title>
        <authorList>
            <person name="Poehlein A."/>
            <person name="Muehling M."/>
            <person name="Daniel R."/>
        </authorList>
    </citation>
    <scope>NUCLEOTIDE SEQUENCE</scope>
</reference>